<evidence type="ECO:0000256" key="5">
    <source>
        <dbReference type="ARBA" id="ARBA00022846"/>
    </source>
</evidence>
<protein>
    <submittedName>
        <fullName evidence="10">Radial spoke protein 3</fullName>
    </submittedName>
</protein>
<dbReference type="EMBL" id="ASPP01008734">
    <property type="protein sequence ID" value="ETO25123.1"/>
    <property type="molecule type" value="Genomic_DNA"/>
</dbReference>
<name>X6NGT7_RETFI</name>
<reference evidence="10 11" key="1">
    <citation type="journal article" date="2013" name="Curr. Biol.">
        <title>The Genome of the Foraminiferan Reticulomyxa filosa.</title>
        <authorList>
            <person name="Glockner G."/>
            <person name="Hulsmann N."/>
            <person name="Schleicher M."/>
            <person name="Noegel A.A."/>
            <person name="Eichinger L."/>
            <person name="Gallinger C."/>
            <person name="Pawlowski J."/>
            <person name="Sierra R."/>
            <person name="Euteneuer U."/>
            <person name="Pillet L."/>
            <person name="Moustafa A."/>
            <person name="Platzer M."/>
            <person name="Groth M."/>
            <person name="Szafranski K."/>
            <person name="Schliwa M."/>
        </authorList>
    </citation>
    <scope>NUCLEOTIDE SEQUENCE [LARGE SCALE GENOMIC DNA]</scope>
</reference>
<keyword evidence="9" id="KW-0175">Coiled coil</keyword>
<dbReference type="PANTHER" id="PTHR21648:SF0">
    <property type="entry name" value="RADIAL SPOKE HEAD PROTEIN 3 HOMOLOG"/>
    <property type="match status" value="1"/>
</dbReference>
<keyword evidence="4" id="KW-0597">Phosphoprotein</keyword>
<accession>X6NGT7</accession>
<dbReference type="Pfam" id="PF06098">
    <property type="entry name" value="Radial_spoke_3"/>
    <property type="match status" value="1"/>
</dbReference>
<evidence type="ECO:0000256" key="6">
    <source>
        <dbReference type="ARBA" id="ARBA00023069"/>
    </source>
</evidence>
<evidence type="ECO:0000313" key="10">
    <source>
        <dbReference type="EMBL" id="ETO25123.1"/>
    </source>
</evidence>
<dbReference type="PANTHER" id="PTHR21648">
    <property type="entry name" value="FLAGELLAR RADIAL SPOKE PROTEIN 3"/>
    <property type="match status" value="1"/>
</dbReference>
<dbReference type="AlphaFoldDB" id="X6NGT7"/>
<keyword evidence="6" id="KW-0969">Cilium</keyword>
<keyword evidence="5" id="KW-0282">Flagellum</keyword>
<proteinExistence type="inferred from homology"/>
<dbReference type="GO" id="GO:0005929">
    <property type="term" value="C:cilium"/>
    <property type="evidence" value="ECO:0007669"/>
    <property type="project" value="TreeGrafter"/>
</dbReference>
<comment type="caution">
    <text evidence="10">The sequence shown here is derived from an EMBL/GenBank/DDBJ whole genome shotgun (WGS) entry which is preliminary data.</text>
</comment>
<comment type="subcellular location">
    <subcellularLocation>
        <location evidence="1">Cytoplasm</location>
        <location evidence="1">Cytoskeleton</location>
        <location evidence="1">Flagellum axoneme</location>
    </subcellularLocation>
</comment>
<evidence type="ECO:0000256" key="8">
    <source>
        <dbReference type="ARBA" id="ARBA00023273"/>
    </source>
</evidence>
<dbReference type="OMA" id="PWIMGKM"/>
<dbReference type="InterPro" id="IPR009290">
    <property type="entry name" value="Radial_spoke_3"/>
</dbReference>
<keyword evidence="3" id="KW-0963">Cytoplasm</keyword>
<keyword evidence="11" id="KW-1185">Reference proteome</keyword>
<evidence type="ECO:0000256" key="9">
    <source>
        <dbReference type="SAM" id="Coils"/>
    </source>
</evidence>
<evidence type="ECO:0000313" key="11">
    <source>
        <dbReference type="Proteomes" id="UP000023152"/>
    </source>
</evidence>
<sequence length="360" mass="41274">MQQKTSNCHRFLPIVSCNKEQLYQPSTHIGVSCEKKKSYYNMMFDPRVVRGNTYSLYSSLRTQPESCHPSCSSSAVHQKHTYERCNIVFKENINDINKLHHRKFRSLDERSNQITANPVSGRENIGVQTDSYLEEISVECNSERFQSTQTDPLLDRPSTPEFIPKSSGHSVSIQVECNELFDFDHEIEPILETLLGKTLEQSLMEVCEETEYKIYHEQKAVFEQRVNTLLNECQILEMKEERLVEEQNNRNAQLQSYKIAQERLKTTVRAREAAKDVVCNLEALVLQELEAKGYFSDPIAKEIRNICVPAVTQQAQLGVDTIYSVSQQCVEDVVNNAVADFFNDANQSLVVIDPSPKHNN</sequence>
<evidence type="ECO:0000256" key="3">
    <source>
        <dbReference type="ARBA" id="ARBA00022490"/>
    </source>
</evidence>
<evidence type="ECO:0000256" key="4">
    <source>
        <dbReference type="ARBA" id="ARBA00022553"/>
    </source>
</evidence>
<comment type="similarity">
    <text evidence="2">Belongs to the flagellar radial spoke RSP3 family.</text>
</comment>
<gene>
    <name evidence="10" type="ORF">RFI_12020</name>
</gene>
<feature type="coiled-coil region" evidence="9">
    <location>
        <begin position="219"/>
        <end position="255"/>
    </location>
</feature>
<organism evidence="10 11">
    <name type="scientific">Reticulomyxa filosa</name>
    <dbReference type="NCBI Taxonomy" id="46433"/>
    <lineage>
        <taxon>Eukaryota</taxon>
        <taxon>Sar</taxon>
        <taxon>Rhizaria</taxon>
        <taxon>Retaria</taxon>
        <taxon>Foraminifera</taxon>
        <taxon>Monothalamids</taxon>
        <taxon>Reticulomyxidae</taxon>
        <taxon>Reticulomyxa</taxon>
    </lineage>
</organism>
<dbReference type="OrthoDB" id="313308at2759"/>
<evidence type="ECO:0000256" key="1">
    <source>
        <dbReference type="ARBA" id="ARBA00004611"/>
    </source>
</evidence>
<dbReference type="PROSITE" id="PS51257">
    <property type="entry name" value="PROKAR_LIPOPROTEIN"/>
    <property type="match status" value="1"/>
</dbReference>
<evidence type="ECO:0000256" key="2">
    <source>
        <dbReference type="ARBA" id="ARBA00006737"/>
    </source>
</evidence>
<dbReference type="Proteomes" id="UP000023152">
    <property type="component" value="Unassembled WGS sequence"/>
</dbReference>
<keyword evidence="8" id="KW-0966">Cell projection</keyword>
<keyword evidence="7" id="KW-0206">Cytoskeleton</keyword>
<evidence type="ECO:0000256" key="7">
    <source>
        <dbReference type="ARBA" id="ARBA00023212"/>
    </source>
</evidence>